<keyword evidence="1" id="KW-0732">Signal</keyword>
<evidence type="ECO:0000313" key="3">
    <source>
        <dbReference type="EMBL" id="MCT9809015.1"/>
    </source>
</evidence>
<organism evidence="3 4">
    <name type="scientific">Acidovorax bellezanensis</name>
    <dbReference type="NCBI Taxonomy" id="2976702"/>
    <lineage>
        <taxon>Bacteria</taxon>
        <taxon>Pseudomonadati</taxon>
        <taxon>Pseudomonadota</taxon>
        <taxon>Betaproteobacteria</taxon>
        <taxon>Burkholderiales</taxon>
        <taxon>Comamonadaceae</taxon>
        <taxon>Acidovorax</taxon>
    </lineage>
</organism>
<dbReference type="Pfam" id="PF17185">
    <property type="entry name" value="NlpE_C"/>
    <property type="match status" value="1"/>
</dbReference>
<comment type="caution">
    <text evidence="3">The sequence shown here is derived from an EMBL/GenBank/DDBJ whole genome shotgun (WGS) entry which is preliminary data.</text>
</comment>
<evidence type="ECO:0000313" key="4">
    <source>
        <dbReference type="Proteomes" id="UP001525968"/>
    </source>
</evidence>
<name>A0ABT2PFV5_9BURK</name>
<dbReference type="InterPro" id="IPR038139">
    <property type="entry name" value="NlpE_C_sf"/>
</dbReference>
<dbReference type="Gene3D" id="2.40.50.540">
    <property type="match status" value="1"/>
</dbReference>
<dbReference type="Proteomes" id="UP001525968">
    <property type="component" value="Unassembled WGS sequence"/>
</dbReference>
<dbReference type="RefSeq" id="WP_261497956.1">
    <property type="nucleotide sequence ID" value="NZ_JAODYH010000001.1"/>
</dbReference>
<protein>
    <recommendedName>
        <fullName evidence="2">NlpE C-terminal OB domain-containing protein</fullName>
    </recommendedName>
</protein>
<dbReference type="EMBL" id="JAODYH010000001">
    <property type="protein sequence ID" value="MCT9809015.1"/>
    <property type="molecule type" value="Genomic_DNA"/>
</dbReference>
<accession>A0ABT2PFV5</accession>
<evidence type="ECO:0000259" key="2">
    <source>
        <dbReference type="Pfam" id="PF17185"/>
    </source>
</evidence>
<gene>
    <name evidence="3" type="ORF">N0K08_00035</name>
</gene>
<proteinExistence type="predicted"/>
<sequence>MVFLPLRAAAVLAAVAALSACSSLSGMRLPSMPSMPSWATWGGASKAQAVAPVVAAAPALKPTERTELWRGIYRQDAEIGRFTECRTGAEMPVAQTGDSALLQAAYLASRSAPGAPLWVEVQGRWVQRARADMPPSANAKELVLLVERFVSVSSQTSCVGW</sequence>
<feature type="chain" id="PRO_5046428700" description="NlpE C-terminal OB domain-containing protein" evidence="1">
    <location>
        <begin position="20"/>
        <end position="161"/>
    </location>
</feature>
<feature type="signal peptide" evidence="1">
    <location>
        <begin position="1"/>
        <end position="19"/>
    </location>
</feature>
<evidence type="ECO:0000256" key="1">
    <source>
        <dbReference type="SAM" id="SignalP"/>
    </source>
</evidence>
<feature type="domain" description="NlpE C-terminal OB" evidence="2">
    <location>
        <begin position="69"/>
        <end position="158"/>
    </location>
</feature>
<keyword evidence="4" id="KW-1185">Reference proteome</keyword>
<dbReference type="InterPro" id="IPR033450">
    <property type="entry name" value="NlpE_C"/>
</dbReference>
<dbReference type="PROSITE" id="PS51257">
    <property type="entry name" value="PROKAR_LIPOPROTEIN"/>
    <property type="match status" value="1"/>
</dbReference>
<reference evidence="3 4" key="1">
    <citation type="submission" date="2022-09" db="EMBL/GenBank/DDBJ databases">
        <title>Draft genome of isolate Be4.</title>
        <authorList>
            <person name="Sanchez-Castro I."/>
            <person name="Martinez-Rodriguez P."/>
            <person name="Descostes M."/>
            <person name="Merroun M."/>
        </authorList>
    </citation>
    <scope>NUCLEOTIDE SEQUENCE [LARGE SCALE GENOMIC DNA]</scope>
    <source>
        <strain evidence="3 4">Be4</strain>
    </source>
</reference>